<keyword evidence="7" id="KW-1185">Reference proteome</keyword>
<protein>
    <submittedName>
        <fullName evidence="6">LysR substrate-binding domain-containing protein</fullName>
    </submittedName>
</protein>
<dbReference type="GO" id="GO:0006351">
    <property type="term" value="P:DNA-templated transcription"/>
    <property type="evidence" value="ECO:0007669"/>
    <property type="project" value="TreeGrafter"/>
</dbReference>
<evidence type="ECO:0000259" key="5">
    <source>
        <dbReference type="PROSITE" id="PS50931"/>
    </source>
</evidence>
<dbReference type="InterPro" id="IPR005119">
    <property type="entry name" value="LysR_subst-bd"/>
</dbReference>
<dbReference type="InterPro" id="IPR000847">
    <property type="entry name" value="LysR_HTH_N"/>
</dbReference>
<evidence type="ECO:0000313" key="6">
    <source>
        <dbReference type="EMBL" id="MCZ0865218.1"/>
    </source>
</evidence>
<dbReference type="PANTHER" id="PTHR30537">
    <property type="entry name" value="HTH-TYPE TRANSCRIPTIONAL REGULATOR"/>
    <property type="match status" value="1"/>
</dbReference>
<dbReference type="InterPro" id="IPR036388">
    <property type="entry name" value="WH-like_DNA-bd_sf"/>
</dbReference>
<evidence type="ECO:0000256" key="4">
    <source>
        <dbReference type="ARBA" id="ARBA00023163"/>
    </source>
</evidence>
<proteinExistence type="inferred from homology"/>
<name>A0A9J6RLF5_9GAMM</name>
<dbReference type="GO" id="GO:0043565">
    <property type="term" value="F:sequence-specific DNA binding"/>
    <property type="evidence" value="ECO:0007669"/>
    <property type="project" value="TreeGrafter"/>
</dbReference>
<dbReference type="EMBL" id="JAPTGG010000006">
    <property type="protein sequence ID" value="MCZ0865218.1"/>
    <property type="molecule type" value="Genomic_DNA"/>
</dbReference>
<dbReference type="RefSeq" id="WP_258331367.1">
    <property type="nucleotide sequence ID" value="NZ_JAPTGG010000006.1"/>
</dbReference>
<comment type="caution">
    <text evidence="6">The sequence shown here is derived from an EMBL/GenBank/DDBJ whole genome shotgun (WGS) entry which is preliminary data.</text>
</comment>
<dbReference type="Gene3D" id="1.10.10.10">
    <property type="entry name" value="Winged helix-like DNA-binding domain superfamily/Winged helix DNA-binding domain"/>
    <property type="match status" value="1"/>
</dbReference>
<keyword evidence="3" id="KW-0238">DNA-binding</keyword>
<dbReference type="SUPFAM" id="SSF53850">
    <property type="entry name" value="Periplasmic binding protein-like II"/>
    <property type="match status" value="1"/>
</dbReference>
<dbReference type="Pfam" id="PF00126">
    <property type="entry name" value="HTH_1"/>
    <property type="match status" value="1"/>
</dbReference>
<evidence type="ECO:0000313" key="7">
    <source>
        <dbReference type="Proteomes" id="UP001069090"/>
    </source>
</evidence>
<keyword evidence="2" id="KW-0805">Transcription regulation</keyword>
<comment type="similarity">
    <text evidence="1">Belongs to the LysR transcriptional regulatory family.</text>
</comment>
<dbReference type="InterPro" id="IPR058163">
    <property type="entry name" value="LysR-type_TF_proteobact-type"/>
</dbReference>
<dbReference type="Gene3D" id="3.40.190.10">
    <property type="entry name" value="Periplasmic binding protein-like II"/>
    <property type="match status" value="2"/>
</dbReference>
<gene>
    <name evidence="6" type="ORF">O0V09_08410</name>
</gene>
<evidence type="ECO:0000256" key="1">
    <source>
        <dbReference type="ARBA" id="ARBA00009437"/>
    </source>
</evidence>
<dbReference type="PROSITE" id="PS50931">
    <property type="entry name" value="HTH_LYSR"/>
    <property type="match status" value="1"/>
</dbReference>
<dbReference type="Proteomes" id="UP001069090">
    <property type="component" value="Unassembled WGS sequence"/>
</dbReference>
<sequence>MKDFQRLPLNALKAFEAVARLGSYRAAASELFVTHGAVSQQIKKLESHLATTLLSKQGRGIRLSEQGQLLYKQLQPLLMGLGELSRNLDPQAQSGTLRIACSSDTAVLWLVPALPSFCRQHPDIAIDIRPITDSEPNPIDVDIAILNQLPEASPYHWSLLSDQYFFPVCSPELANDMALSSHSTPLLHADRGGLWAAWFRESNTPYMHERPQLYLPGGAAVISGAKAGLGIALAHKLEVHEAIAKQQLVSLGDYQIKAAQAYFISSTQQAISSRAGVFIDWLKHYCASIAQS</sequence>
<accession>A0A9J6RLF5</accession>
<dbReference type="SUPFAM" id="SSF46785">
    <property type="entry name" value="Winged helix' DNA-binding domain"/>
    <property type="match status" value="1"/>
</dbReference>
<dbReference type="Pfam" id="PF03466">
    <property type="entry name" value="LysR_substrate"/>
    <property type="match status" value="1"/>
</dbReference>
<dbReference type="PANTHER" id="PTHR30537:SF79">
    <property type="entry name" value="TRANSCRIPTIONAL REGULATOR-RELATED"/>
    <property type="match status" value="1"/>
</dbReference>
<organism evidence="6 7">
    <name type="scientific">Dasania phycosphaerae</name>
    <dbReference type="NCBI Taxonomy" id="2950436"/>
    <lineage>
        <taxon>Bacteria</taxon>
        <taxon>Pseudomonadati</taxon>
        <taxon>Pseudomonadota</taxon>
        <taxon>Gammaproteobacteria</taxon>
        <taxon>Cellvibrionales</taxon>
        <taxon>Spongiibacteraceae</taxon>
        <taxon>Dasania</taxon>
    </lineage>
</organism>
<dbReference type="AlphaFoldDB" id="A0A9J6RLF5"/>
<reference evidence="6 7" key="1">
    <citation type="submission" date="2022-12" db="EMBL/GenBank/DDBJ databases">
        <title>Dasania phycosphaerae sp. nov., isolated from particulate material of the south coast of Korea.</title>
        <authorList>
            <person name="Jiang Y."/>
        </authorList>
    </citation>
    <scope>NUCLEOTIDE SEQUENCE [LARGE SCALE GENOMIC DNA]</scope>
    <source>
        <strain evidence="6 7">GY-19</strain>
    </source>
</reference>
<feature type="domain" description="HTH lysR-type" evidence="5">
    <location>
        <begin position="7"/>
        <end position="64"/>
    </location>
</feature>
<evidence type="ECO:0000256" key="3">
    <source>
        <dbReference type="ARBA" id="ARBA00023125"/>
    </source>
</evidence>
<keyword evidence="4" id="KW-0804">Transcription</keyword>
<dbReference type="GO" id="GO:0003700">
    <property type="term" value="F:DNA-binding transcription factor activity"/>
    <property type="evidence" value="ECO:0007669"/>
    <property type="project" value="InterPro"/>
</dbReference>
<evidence type="ECO:0000256" key="2">
    <source>
        <dbReference type="ARBA" id="ARBA00023015"/>
    </source>
</evidence>
<dbReference type="InterPro" id="IPR036390">
    <property type="entry name" value="WH_DNA-bd_sf"/>
</dbReference>